<dbReference type="Proteomes" id="UP000703661">
    <property type="component" value="Unassembled WGS sequence"/>
</dbReference>
<dbReference type="SUPFAM" id="SSF53098">
    <property type="entry name" value="Ribonuclease H-like"/>
    <property type="match status" value="1"/>
</dbReference>
<accession>A0A9P6MUD1</accession>
<dbReference type="Pfam" id="PF04116">
    <property type="entry name" value="FA_hydroxylase"/>
    <property type="match status" value="1"/>
</dbReference>
<dbReference type="GO" id="GO:0016491">
    <property type="term" value="F:oxidoreductase activity"/>
    <property type="evidence" value="ECO:0007669"/>
    <property type="project" value="InterPro"/>
</dbReference>
<gene>
    <name evidence="4" type="ORF">BGZ80_010799</name>
</gene>
<feature type="region of interest" description="Disordered" evidence="2">
    <location>
        <begin position="1003"/>
        <end position="1048"/>
    </location>
</feature>
<dbReference type="InterPro" id="IPR012677">
    <property type="entry name" value="Nucleotide-bd_a/b_plait_sf"/>
</dbReference>
<dbReference type="EMBL" id="JAAAID010000793">
    <property type="protein sequence ID" value="KAG0013854.1"/>
    <property type="molecule type" value="Genomic_DNA"/>
</dbReference>
<name>A0A9P6MUD1_9FUNG</name>
<keyword evidence="5" id="KW-1185">Reference proteome</keyword>
<feature type="compositionally biased region" description="Basic and acidic residues" evidence="2">
    <location>
        <begin position="641"/>
        <end position="662"/>
    </location>
</feature>
<evidence type="ECO:0000256" key="2">
    <source>
        <dbReference type="SAM" id="MobiDB-lite"/>
    </source>
</evidence>
<feature type="compositionally biased region" description="Polar residues" evidence="2">
    <location>
        <begin position="674"/>
        <end position="683"/>
    </location>
</feature>
<dbReference type="PANTHER" id="PTHR15092:SF22">
    <property type="entry name" value="POLY(A)-SPECIFIC RIBONUCLEASE PNLDC1"/>
    <property type="match status" value="1"/>
</dbReference>
<dbReference type="InterPro" id="IPR036867">
    <property type="entry name" value="R3H_dom_sf"/>
</dbReference>
<feature type="compositionally biased region" description="Basic and acidic residues" evidence="2">
    <location>
        <begin position="410"/>
        <end position="428"/>
    </location>
</feature>
<dbReference type="Gene3D" id="3.30.70.330">
    <property type="match status" value="1"/>
</dbReference>
<evidence type="ECO:0000256" key="1">
    <source>
        <dbReference type="ARBA" id="ARBA00008372"/>
    </source>
</evidence>
<dbReference type="InterPro" id="IPR036397">
    <property type="entry name" value="RNaseH_sf"/>
</dbReference>
<protein>
    <recommendedName>
        <fullName evidence="3">Fatty acid hydroxylase domain-containing protein</fullName>
    </recommendedName>
</protein>
<dbReference type="InterPro" id="IPR012337">
    <property type="entry name" value="RNaseH-like_sf"/>
</dbReference>
<proteinExistence type="inferred from homology"/>
<comment type="similarity">
    <text evidence="1">Belongs to the CAF1 family.</text>
</comment>
<evidence type="ECO:0000313" key="5">
    <source>
        <dbReference type="Proteomes" id="UP000703661"/>
    </source>
</evidence>
<dbReference type="InterPro" id="IPR051181">
    <property type="entry name" value="CAF1_poly(A)_ribonucleases"/>
</dbReference>
<feature type="region of interest" description="Disordered" evidence="2">
    <location>
        <begin position="355"/>
        <end position="383"/>
    </location>
</feature>
<reference evidence="4" key="1">
    <citation type="journal article" date="2020" name="Fungal Divers.">
        <title>Resolving the Mortierellaceae phylogeny through synthesis of multi-gene phylogenetics and phylogenomics.</title>
        <authorList>
            <person name="Vandepol N."/>
            <person name="Liber J."/>
            <person name="Desiro A."/>
            <person name="Na H."/>
            <person name="Kennedy M."/>
            <person name="Barry K."/>
            <person name="Grigoriev I.V."/>
            <person name="Miller A.N."/>
            <person name="O'Donnell K."/>
            <person name="Stajich J.E."/>
            <person name="Bonito G."/>
        </authorList>
    </citation>
    <scope>NUCLEOTIDE SEQUENCE</scope>
    <source>
        <strain evidence="4">NRRL 2769</strain>
    </source>
</reference>
<feature type="compositionally biased region" description="Low complexity" evidence="2">
    <location>
        <begin position="689"/>
        <end position="699"/>
    </location>
</feature>
<comment type="caution">
    <text evidence="4">The sequence shown here is derived from an EMBL/GenBank/DDBJ whole genome shotgun (WGS) entry which is preliminary data.</text>
</comment>
<organism evidence="4 5">
    <name type="scientific">Entomortierella chlamydospora</name>
    <dbReference type="NCBI Taxonomy" id="101097"/>
    <lineage>
        <taxon>Eukaryota</taxon>
        <taxon>Fungi</taxon>
        <taxon>Fungi incertae sedis</taxon>
        <taxon>Mucoromycota</taxon>
        <taxon>Mortierellomycotina</taxon>
        <taxon>Mortierellomycetes</taxon>
        <taxon>Mortierellales</taxon>
        <taxon>Mortierellaceae</taxon>
        <taxon>Entomortierella</taxon>
    </lineage>
</organism>
<dbReference type="InterPro" id="IPR006694">
    <property type="entry name" value="Fatty_acid_hydroxylase"/>
</dbReference>
<dbReference type="SUPFAM" id="SSF82708">
    <property type="entry name" value="R3H domain"/>
    <property type="match status" value="1"/>
</dbReference>
<evidence type="ECO:0000259" key="3">
    <source>
        <dbReference type="Pfam" id="PF04116"/>
    </source>
</evidence>
<evidence type="ECO:0000313" key="4">
    <source>
        <dbReference type="EMBL" id="KAG0013854.1"/>
    </source>
</evidence>
<feature type="domain" description="Fatty acid hydroxylase" evidence="3">
    <location>
        <begin position="838"/>
        <end position="972"/>
    </location>
</feature>
<feature type="compositionally biased region" description="Acidic residues" evidence="2">
    <location>
        <begin position="456"/>
        <end position="466"/>
    </location>
</feature>
<feature type="region of interest" description="Disordered" evidence="2">
    <location>
        <begin position="410"/>
        <end position="470"/>
    </location>
</feature>
<dbReference type="InterPro" id="IPR006941">
    <property type="entry name" value="RNase_CAF1"/>
</dbReference>
<feature type="compositionally biased region" description="Basic and acidic residues" evidence="2">
    <location>
        <begin position="371"/>
        <end position="383"/>
    </location>
</feature>
<dbReference type="GO" id="GO:0003723">
    <property type="term" value="F:RNA binding"/>
    <property type="evidence" value="ECO:0007669"/>
    <property type="project" value="TreeGrafter"/>
</dbReference>
<dbReference type="GO" id="GO:0008610">
    <property type="term" value="P:lipid biosynthetic process"/>
    <property type="evidence" value="ECO:0007669"/>
    <property type="project" value="InterPro"/>
</dbReference>
<dbReference type="PANTHER" id="PTHR15092">
    <property type="entry name" value="POLY A -SPECIFIC RIBONUCLEASE/TARGET OF EGR1, MEMBER 1"/>
    <property type="match status" value="1"/>
</dbReference>
<sequence>MEILRQDFEASLPMLQKAIAECDFVAMDTEITGLASPANIPKFQDSLATRYSKVSVSAANFLVIQLGICTFTWSDKVGGYEARPFNFPCFPSSVDEAKAGERFFKCQSTSLEFLSRNGFDFNKWICHGIPYLTHTEEDNYIARKTEKEASLATISTNQANIPMDDRNRDFMLSTVEKIKEWVESSTEEALTIPAPNSFFRRLVYQIIRTDFNDSLHATSNAQGRTMTLQHLTEEIRLQKEQAKIPRPPKLNLRRILDIISDSRKPLIGHNCFLDLMQISQQFLWDLPLGLDEWKRSLTTEWNPIIDTKHLASHPLISPLLTTTGLEMVSECVQKAPFSTVGPKIVMAPDFNRYQADASLPPTETTTPVDSAEEKTNHSNNDTKYHEAGYDAYITGQAFLRFAGYILKERERQSAEDEEHTRKKRKLEDETMSGEQNSTPDRDENPEASSNTILPEQDNEEQEDGEVSETPMEKDAFLERQKHTIIDNPTRAILDTEELKDYYNMLHMMRSDIPVMNLTGPDQEPEEKPWSYLLKNIPSNFETSTLFHLFKSYNPFRFNWVDGTSAWIQLSVHAPAPEGEESTREAYEPTPLTLGRLGEDYVNPMCVGNEDVAVKGRSAGIVPEAADIEVVSWRGWYEEREAQERQNRELERQQRDDSRERVYTKSSRGPGPNKVVNSSQNTRSALPDKATGATTADADTNVNSGITTGNQSLALLLPVAIYWVYSLAFYWVSRQEFPWFEKYRIHTKEEDTRNKVALPDVIKAVVIQQLLQTALGFIAVLADDSEVVFDDELSLVKYQTRISSFVSLLSLQAVVPSHIINAIAHIYYFYLESLIRFSFAMAILDTWQYFLHRLFHNVPYLYKHFHSRHHRLIVTYPFGALYNHPFEGFMMDSVGASLAFLASGMGNRGALAFFSFSTLKTLDDHCGYNLPFNPLQMIFSNNADYHDIHHQPFGFKKNFSQPFGTIWDHILSTHMSREEANEIIRKKEERRTVQVFNIESVAPPSKTEEISNSVHNKDDEIYSSGNNSGNDSQEEGRDHQNKLPMDQPTIDSLVGVRERLSTRARLDNGFVSGKGQGKAL</sequence>
<dbReference type="GO" id="GO:0005506">
    <property type="term" value="F:iron ion binding"/>
    <property type="evidence" value="ECO:0007669"/>
    <property type="project" value="InterPro"/>
</dbReference>
<dbReference type="GO" id="GO:0000175">
    <property type="term" value="F:3'-5'-RNA exonuclease activity"/>
    <property type="evidence" value="ECO:0007669"/>
    <property type="project" value="TreeGrafter"/>
</dbReference>
<dbReference type="Gene3D" id="3.30.1370.50">
    <property type="entry name" value="R3H-like domain"/>
    <property type="match status" value="1"/>
</dbReference>
<dbReference type="Gene3D" id="3.30.420.10">
    <property type="entry name" value="Ribonuclease H-like superfamily/Ribonuclease H"/>
    <property type="match status" value="1"/>
</dbReference>
<dbReference type="Pfam" id="PF04857">
    <property type="entry name" value="CAF1"/>
    <property type="match status" value="1"/>
</dbReference>
<feature type="region of interest" description="Disordered" evidence="2">
    <location>
        <begin position="641"/>
        <end position="703"/>
    </location>
</feature>
<dbReference type="AlphaFoldDB" id="A0A9P6MUD1"/>